<accession>A0A8S1A4A5</accession>
<sequence length="108" mass="11908">MVNIDLMKIIPEPGGSDGSDSSVTNGSLFPSRPRTRTKNKHLDSDQSSANTSDHSASPLSIFDSRKTKRSRLMSEHSNTADRDTDTEPQLYQENELEGNLGRQTGRTT</sequence>
<dbReference type="OrthoDB" id="8065733at2759"/>
<comment type="caution">
    <text evidence="2">The sequence shown here is derived from an EMBL/GenBank/DDBJ whole genome shotgun (WGS) entry which is preliminary data.</text>
</comment>
<feature type="compositionally biased region" description="Basic and acidic residues" evidence="1">
    <location>
        <begin position="72"/>
        <end position="85"/>
    </location>
</feature>
<dbReference type="AlphaFoldDB" id="A0A8S1A4A5"/>
<protein>
    <submittedName>
        <fullName evidence="2">Uncharacterized protein</fullName>
    </submittedName>
</protein>
<dbReference type="Proteomes" id="UP000494256">
    <property type="component" value="Unassembled WGS sequence"/>
</dbReference>
<feature type="compositionally biased region" description="Polar residues" evidence="1">
    <location>
        <begin position="45"/>
        <end position="58"/>
    </location>
</feature>
<dbReference type="EMBL" id="CADEBD010000308">
    <property type="protein sequence ID" value="CAB3239466.1"/>
    <property type="molecule type" value="Genomic_DNA"/>
</dbReference>
<reference evidence="2 3" key="1">
    <citation type="submission" date="2020-04" db="EMBL/GenBank/DDBJ databases">
        <authorList>
            <person name="Wallbank WR R."/>
            <person name="Pardo Diaz C."/>
            <person name="Kozak K."/>
            <person name="Martin S."/>
            <person name="Jiggins C."/>
            <person name="Moest M."/>
            <person name="Warren A I."/>
            <person name="Byers J.R.P. K."/>
            <person name="Montejo-Kovacevich G."/>
            <person name="Yen C E."/>
        </authorList>
    </citation>
    <scope>NUCLEOTIDE SEQUENCE [LARGE SCALE GENOMIC DNA]</scope>
</reference>
<evidence type="ECO:0000313" key="2">
    <source>
        <dbReference type="EMBL" id="CAB3239466.1"/>
    </source>
</evidence>
<feature type="region of interest" description="Disordered" evidence="1">
    <location>
        <begin position="1"/>
        <end position="108"/>
    </location>
</feature>
<evidence type="ECO:0000256" key="1">
    <source>
        <dbReference type="SAM" id="MobiDB-lite"/>
    </source>
</evidence>
<gene>
    <name evidence="2" type="ORF">APLA_LOCUS8724</name>
</gene>
<proteinExistence type="predicted"/>
<name>A0A8S1A4A5_ARCPL</name>
<organism evidence="2 3">
    <name type="scientific">Arctia plantaginis</name>
    <name type="common">Wood tiger moth</name>
    <name type="synonym">Phalaena plantaginis</name>
    <dbReference type="NCBI Taxonomy" id="874455"/>
    <lineage>
        <taxon>Eukaryota</taxon>
        <taxon>Metazoa</taxon>
        <taxon>Ecdysozoa</taxon>
        <taxon>Arthropoda</taxon>
        <taxon>Hexapoda</taxon>
        <taxon>Insecta</taxon>
        <taxon>Pterygota</taxon>
        <taxon>Neoptera</taxon>
        <taxon>Endopterygota</taxon>
        <taxon>Lepidoptera</taxon>
        <taxon>Glossata</taxon>
        <taxon>Ditrysia</taxon>
        <taxon>Noctuoidea</taxon>
        <taxon>Erebidae</taxon>
        <taxon>Arctiinae</taxon>
        <taxon>Arctia</taxon>
    </lineage>
</organism>
<evidence type="ECO:0000313" key="3">
    <source>
        <dbReference type="Proteomes" id="UP000494256"/>
    </source>
</evidence>